<evidence type="ECO:0000256" key="1">
    <source>
        <dbReference type="SAM" id="SignalP"/>
    </source>
</evidence>
<evidence type="ECO:0000313" key="2">
    <source>
        <dbReference type="EMBL" id="RSM08150.1"/>
    </source>
</evidence>
<accession>A0A428U1G7</accession>
<gene>
    <name evidence="2" type="ORF">CEP52_004874</name>
</gene>
<keyword evidence="3" id="KW-1185">Reference proteome</keyword>
<keyword evidence="1" id="KW-0732">Signal</keyword>
<dbReference type="STRING" id="1325735.A0A428U1G7"/>
<proteinExistence type="predicted"/>
<organism evidence="2 3">
    <name type="scientific">Fusarium oligoseptatum</name>
    <dbReference type="NCBI Taxonomy" id="2604345"/>
    <lineage>
        <taxon>Eukaryota</taxon>
        <taxon>Fungi</taxon>
        <taxon>Dikarya</taxon>
        <taxon>Ascomycota</taxon>
        <taxon>Pezizomycotina</taxon>
        <taxon>Sordariomycetes</taxon>
        <taxon>Hypocreomycetidae</taxon>
        <taxon>Hypocreales</taxon>
        <taxon>Nectriaceae</taxon>
        <taxon>Fusarium</taxon>
        <taxon>Fusarium solani species complex</taxon>
    </lineage>
</organism>
<comment type="caution">
    <text evidence="2">The sequence shown here is derived from an EMBL/GenBank/DDBJ whole genome shotgun (WGS) entry which is preliminary data.</text>
</comment>
<dbReference type="EMBL" id="NKCK01000036">
    <property type="protein sequence ID" value="RSM08150.1"/>
    <property type="molecule type" value="Genomic_DNA"/>
</dbReference>
<feature type="chain" id="PRO_5019576372" evidence="1">
    <location>
        <begin position="18"/>
        <end position="104"/>
    </location>
</feature>
<evidence type="ECO:0000313" key="3">
    <source>
        <dbReference type="Proteomes" id="UP000287144"/>
    </source>
</evidence>
<reference evidence="2 3" key="1">
    <citation type="submission" date="2017-06" db="EMBL/GenBank/DDBJ databases">
        <title>Comparative genomic analysis of Ambrosia Fusariam Clade fungi.</title>
        <authorList>
            <person name="Stajich J.E."/>
            <person name="Carrillo J."/>
            <person name="Kijimoto T."/>
            <person name="Eskalen A."/>
            <person name="O'Donnell K."/>
            <person name="Kasson M."/>
        </authorList>
    </citation>
    <scope>NUCLEOTIDE SEQUENCE [LARGE SCALE GENOMIC DNA]</scope>
    <source>
        <strain evidence="2 3">NRRL62579</strain>
    </source>
</reference>
<name>A0A428U1G7_9HYPO</name>
<dbReference type="Proteomes" id="UP000287144">
    <property type="component" value="Unassembled WGS sequence"/>
</dbReference>
<protein>
    <submittedName>
        <fullName evidence="2">Uncharacterized protein</fullName>
    </submittedName>
</protein>
<sequence>MKFTSIFYLVLPALALARPSGPCAAATPTPNVDLPACEEVASSYARYCGRCEHLCADSRQDAKTYEMCINSAFFMANSWDSECWQHGGSDCGPRSIDKVCGPEK</sequence>
<feature type="signal peptide" evidence="1">
    <location>
        <begin position="1"/>
        <end position="17"/>
    </location>
</feature>
<dbReference type="AlphaFoldDB" id="A0A428U1G7"/>